<evidence type="ECO:0000313" key="1">
    <source>
        <dbReference type="EMBL" id="TDK26592.1"/>
    </source>
</evidence>
<dbReference type="InterPro" id="IPR048031">
    <property type="entry name" value="ScyD/ScyE-like"/>
</dbReference>
<protein>
    <submittedName>
        <fullName evidence="1">ScyD/ScyE family protein</fullName>
    </submittedName>
</protein>
<accession>A0A4V3AME4</accession>
<comment type="caution">
    <text evidence="1">The sequence shown here is derived from an EMBL/GenBank/DDBJ whole genome shotgun (WGS) entry which is preliminary data.</text>
</comment>
<dbReference type="Gene3D" id="2.120.10.30">
    <property type="entry name" value="TolB, C-terminal domain"/>
    <property type="match status" value="1"/>
</dbReference>
<dbReference type="SUPFAM" id="SSF63829">
    <property type="entry name" value="Calcium-dependent phosphotriesterase"/>
    <property type="match status" value="1"/>
</dbReference>
<dbReference type="EMBL" id="SMTK01000002">
    <property type="protein sequence ID" value="TDK26592.1"/>
    <property type="molecule type" value="Genomic_DNA"/>
</dbReference>
<dbReference type="OrthoDB" id="928769at2"/>
<dbReference type="Proteomes" id="UP000295411">
    <property type="component" value="Unassembled WGS sequence"/>
</dbReference>
<evidence type="ECO:0000313" key="2">
    <source>
        <dbReference type="Proteomes" id="UP000295411"/>
    </source>
</evidence>
<reference evidence="1 2" key="1">
    <citation type="submission" date="2019-03" db="EMBL/GenBank/DDBJ databases">
        <title>Arthrobacter sp. nov., an bacterium isolated from biocrust in Mu Us Desert.</title>
        <authorList>
            <person name="Lixiong L."/>
        </authorList>
    </citation>
    <scope>NUCLEOTIDE SEQUENCE [LARGE SCALE GENOMIC DNA]</scope>
    <source>
        <strain evidence="1 2">SLN-3</strain>
    </source>
</reference>
<proteinExistence type="predicted"/>
<organism evidence="1 2">
    <name type="scientific">Arthrobacter crusticola</name>
    <dbReference type="NCBI Taxonomy" id="2547960"/>
    <lineage>
        <taxon>Bacteria</taxon>
        <taxon>Bacillati</taxon>
        <taxon>Actinomycetota</taxon>
        <taxon>Actinomycetes</taxon>
        <taxon>Micrococcales</taxon>
        <taxon>Micrococcaceae</taxon>
        <taxon>Arthrobacter</taxon>
    </lineage>
</organism>
<gene>
    <name evidence="1" type="ORF">E2F48_05225</name>
</gene>
<dbReference type="InterPro" id="IPR011042">
    <property type="entry name" value="6-blade_b-propeller_TolB-like"/>
</dbReference>
<dbReference type="NCBIfam" id="NF033206">
    <property type="entry name" value="ScyE_fam"/>
    <property type="match status" value="1"/>
</dbReference>
<name>A0A4V3AME4_9MICC</name>
<dbReference type="AlphaFoldDB" id="A0A4V3AME4"/>
<keyword evidence="2" id="KW-1185">Reference proteome</keyword>
<sequence length="412" mass="42092">MTGVAVRQWGIRCSVAGTALPRLDHPQSLRTDPMKGNTARFFSTTLLTVALAGSGVAAGAAEVQHHGVGTVSPGDKTELANALVGPLRIAAGPGESTFVTQNFAGLLSSVDGNGVVMNLVERPNIEVGGVTTHGPDTYFTESVGGPGETRPLVANVSVLRNGAVTVLADLAAFETANNFDAKSEYGLQNTPQSCLDQLPPPIAPYAGPHGGEVYSHPYATALDPTGHTLFVADAGANSIFAIDLATGAVRFISLIGPVPTVLTAADAAEFGLPACTIGRTYNSEPVPTDIEVGKDGYLYVSSLPGVPEGEMAGSVLKIDPATGNGASVIVGLHTPTGLAFDDKGNLFIAELMANRISVVPAGTTKAVLFTQAVLPADVEVDSKGLLATTNVLPAPDAPPNGMLVRYGLVYGG</sequence>